<feature type="compositionally biased region" description="Acidic residues" evidence="5">
    <location>
        <begin position="361"/>
        <end position="374"/>
    </location>
</feature>
<dbReference type="Proteomes" id="UP001162480">
    <property type="component" value="Chromosome 1"/>
</dbReference>
<dbReference type="GO" id="GO:0031267">
    <property type="term" value="F:small GTPase binding"/>
    <property type="evidence" value="ECO:0007669"/>
    <property type="project" value="TreeGrafter"/>
</dbReference>
<accession>A0AA36AGK3</accession>
<evidence type="ECO:0000313" key="9">
    <source>
        <dbReference type="Proteomes" id="UP001162480"/>
    </source>
</evidence>
<feature type="domain" description="RH1" evidence="6">
    <location>
        <begin position="21"/>
        <end position="109"/>
    </location>
</feature>
<organism evidence="8 9">
    <name type="scientific">Octopus vulgaris</name>
    <name type="common">Common octopus</name>
    <dbReference type="NCBI Taxonomy" id="6645"/>
    <lineage>
        <taxon>Eukaryota</taxon>
        <taxon>Metazoa</taxon>
        <taxon>Spiralia</taxon>
        <taxon>Lophotrochozoa</taxon>
        <taxon>Mollusca</taxon>
        <taxon>Cephalopoda</taxon>
        <taxon>Coleoidea</taxon>
        <taxon>Octopodiformes</taxon>
        <taxon>Octopoda</taxon>
        <taxon>Incirrata</taxon>
        <taxon>Octopodidae</taxon>
        <taxon>Octopus</taxon>
    </lineage>
</organism>
<dbReference type="Pfam" id="PF09744">
    <property type="entry name" value="RH1"/>
    <property type="match status" value="1"/>
</dbReference>
<keyword evidence="9" id="KW-1185">Reference proteome</keyword>
<dbReference type="Gene3D" id="6.10.230.10">
    <property type="match status" value="1"/>
</dbReference>
<dbReference type="InterPro" id="IPR034744">
    <property type="entry name" value="RH2"/>
</dbReference>
<dbReference type="InterPro" id="IPR051241">
    <property type="entry name" value="DZIP_RILPL"/>
</dbReference>
<dbReference type="GO" id="GO:0046983">
    <property type="term" value="F:protein dimerization activity"/>
    <property type="evidence" value="ECO:0007669"/>
    <property type="project" value="InterPro"/>
</dbReference>
<evidence type="ECO:0000259" key="7">
    <source>
        <dbReference type="PROSITE" id="PS51777"/>
    </source>
</evidence>
<reference evidence="8" key="1">
    <citation type="submission" date="2023-08" db="EMBL/GenBank/DDBJ databases">
        <authorList>
            <person name="Alioto T."/>
            <person name="Alioto T."/>
            <person name="Gomez Garrido J."/>
        </authorList>
    </citation>
    <scope>NUCLEOTIDE SEQUENCE</scope>
</reference>
<dbReference type="GO" id="GO:0015031">
    <property type="term" value="P:protein transport"/>
    <property type="evidence" value="ECO:0007669"/>
    <property type="project" value="UniProtKB-KW"/>
</dbReference>
<dbReference type="EMBL" id="OX597814">
    <property type="protein sequence ID" value="CAI9715108.1"/>
    <property type="molecule type" value="Genomic_DNA"/>
</dbReference>
<feature type="region of interest" description="Disordered" evidence="5">
    <location>
        <begin position="342"/>
        <end position="384"/>
    </location>
</feature>
<evidence type="ECO:0000313" key="8">
    <source>
        <dbReference type="EMBL" id="CAI9715108.1"/>
    </source>
</evidence>
<dbReference type="CDD" id="cd14445">
    <property type="entry name" value="RILP-like"/>
    <property type="match status" value="1"/>
</dbReference>
<name>A0AA36AGK3_OCTVU</name>
<keyword evidence="1" id="KW-0813">Transport</keyword>
<evidence type="ECO:0000256" key="4">
    <source>
        <dbReference type="SAM" id="Coils"/>
    </source>
</evidence>
<evidence type="ECO:0000256" key="5">
    <source>
        <dbReference type="SAM" id="MobiDB-lite"/>
    </source>
</evidence>
<dbReference type="PANTHER" id="PTHR21502">
    <property type="entry name" value="ZINC FINGER PROTEIN DZIP1"/>
    <property type="match status" value="1"/>
</dbReference>
<protein>
    <recommendedName>
        <fullName evidence="10">RILP-like protein 1</fullName>
    </recommendedName>
</protein>
<dbReference type="InterPro" id="IPR021563">
    <property type="entry name" value="RILP_dimer"/>
</dbReference>
<dbReference type="GO" id="GO:0005737">
    <property type="term" value="C:cytoplasm"/>
    <property type="evidence" value="ECO:0007669"/>
    <property type="project" value="TreeGrafter"/>
</dbReference>
<dbReference type="PROSITE" id="PS51777">
    <property type="entry name" value="RH2"/>
    <property type="match status" value="1"/>
</dbReference>
<feature type="compositionally biased region" description="Polar residues" evidence="5">
    <location>
        <begin position="349"/>
        <end position="358"/>
    </location>
</feature>
<dbReference type="AlphaFoldDB" id="A0AA36AGK3"/>
<dbReference type="PROSITE" id="PS51776">
    <property type="entry name" value="RH1"/>
    <property type="match status" value="1"/>
</dbReference>
<dbReference type="SUPFAM" id="SSF161256">
    <property type="entry name" value="RILP dimerisation region"/>
    <property type="match status" value="1"/>
</dbReference>
<keyword evidence="3 4" id="KW-0175">Coiled coil</keyword>
<evidence type="ECO:0000256" key="2">
    <source>
        <dbReference type="ARBA" id="ARBA00022927"/>
    </source>
</evidence>
<keyword evidence="2" id="KW-0653">Protein transport</keyword>
<feature type="domain" description="RH2" evidence="7">
    <location>
        <begin position="309"/>
        <end position="400"/>
    </location>
</feature>
<dbReference type="PANTHER" id="PTHR21502:SF4">
    <property type="entry name" value="RILP-LIKE PROTEIN HOMOLOG"/>
    <property type="match status" value="1"/>
</dbReference>
<evidence type="ECO:0000256" key="1">
    <source>
        <dbReference type="ARBA" id="ARBA00022448"/>
    </source>
</evidence>
<gene>
    <name evidence="8" type="ORF">OCTVUL_1B008001</name>
</gene>
<dbReference type="GO" id="GO:0036064">
    <property type="term" value="C:ciliary basal body"/>
    <property type="evidence" value="ECO:0007669"/>
    <property type="project" value="TreeGrafter"/>
</dbReference>
<dbReference type="GO" id="GO:0051959">
    <property type="term" value="F:dynein light intermediate chain binding"/>
    <property type="evidence" value="ECO:0007669"/>
    <property type="project" value="TreeGrafter"/>
</dbReference>
<dbReference type="Gene3D" id="1.20.58.1770">
    <property type="match status" value="1"/>
</dbReference>
<evidence type="ECO:0008006" key="10">
    <source>
        <dbReference type="Google" id="ProtNLM"/>
    </source>
</evidence>
<evidence type="ECO:0000259" key="6">
    <source>
        <dbReference type="PROSITE" id="PS51776"/>
    </source>
</evidence>
<proteinExistence type="predicted"/>
<dbReference type="GO" id="GO:0060271">
    <property type="term" value="P:cilium assembly"/>
    <property type="evidence" value="ECO:0007669"/>
    <property type="project" value="TreeGrafter"/>
</dbReference>
<sequence>MDSCLIETIRRVRMNDEHFLMSSESSIENSYGISVADVYDQASGIGKELEKLIDCYGSEAITGLMHKVVRSLELLEALAIRYEQENNEIGDLKYTISRLEAEKLEKAQERARYERELELIEDNWQEEVKDLLKNIDHLQRENKQYHNLRETLKEQQKLAVAEALAASKRKEEEELQVLTRLKETIDKQRNQIRAMKKEVNQKQTDSDALQSQLERVVKINTDLRRKNSSQRKQTQTLLEERLELQSHIQDKEKQILTIKGLLKEQECESSDAPSDGSDNGSLTAEELSRLEEKLSKYGKITVDISDQESPRFSIAELREVLKERNELKVRLLEVEEELKKYKPKPDDNLPNSEGNQSLAEELTDAAETSSDEDAPVQGPINKEPFEKLYPYKQESQIRKFFQNLVDKLNLPVDFSI</sequence>
<evidence type="ECO:0000256" key="3">
    <source>
        <dbReference type="ARBA" id="ARBA00023054"/>
    </source>
</evidence>
<dbReference type="InterPro" id="IPR034743">
    <property type="entry name" value="RH1"/>
</dbReference>
<dbReference type="Pfam" id="PF11461">
    <property type="entry name" value="RILP"/>
    <property type="match status" value="1"/>
</dbReference>
<feature type="coiled-coil region" evidence="4">
    <location>
        <begin position="82"/>
        <end position="212"/>
    </location>
</feature>